<evidence type="ECO:0000313" key="6">
    <source>
        <dbReference type="Proteomes" id="UP001652740"/>
    </source>
</evidence>
<feature type="signal peptide" evidence="5">
    <location>
        <begin position="1"/>
        <end position="23"/>
    </location>
</feature>
<proteinExistence type="inferred from homology"/>
<keyword evidence="3" id="KW-0964">Secreted</keyword>
<dbReference type="Gene3D" id="2.120.10.30">
    <property type="entry name" value="TolB, C-terminal domain"/>
    <property type="match status" value="1"/>
</dbReference>
<organism evidence="6 7">
    <name type="scientific">Galleria mellonella</name>
    <name type="common">Greater wax moth</name>
    <dbReference type="NCBI Taxonomy" id="7137"/>
    <lineage>
        <taxon>Eukaryota</taxon>
        <taxon>Metazoa</taxon>
        <taxon>Ecdysozoa</taxon>
        <taxon>Arthropoda</taxon>
        <taxon>Hexapoda</taxon>
        <taxon>Insecta</taxon>
        <taxon>Pterygota</taxon>
        <taxon>Neoptera</taxon>
        <taxon>Endopterygota</taxon>
        <taxon>Lepidoptera</taxon>
        <taxon>Glossata</taxon>
        <taxon>Ditrysia</taxon>
        <taxon>Pyraloidea</taxon>
        <taxon>Pyralidae</taxon>
        <taxon>Galleriinae</taxon>
        <taxon>Galleria</taxon>
    </lineage>
</organism>
<evidence type="ECO:0000256" key="5">
    <source>
        <dbReference type="SAM" id="SignalP"/>
    </source>
</evidence>
<evidence type="ECO:0000256" key="4">
    <source>
        <dbReference type="ARBA" id="ARBA00022729"/>
    </source>
</evidence>
<feature type="chain" id="PRO_5045551921" evidence="5">
    <location>
        <begin position="24"/>
        <end position="420"/>
    </location>
</feature>
<dbReference type="PANTHER" id="PTHR10009:SF10">
    <property type="entry name" value="L-DOPACHROME TAUTOMERASE YELLOW-F-RELATED"/>
    <property type="match status" value="1"/>
</dbReference>
<dbReference type="InterPro" id="IPR017996">
    <property type="entry name" value="MRJP/yellow-related"/>
</dbReference>
<keyword evidence="4 5" id="KW-0732">Signal</keyword>
<dbReference type="PANTHER" id="PTHR10009">
    <property type="entry name" value="PROTEIN YELLOW-RELATED"/>
    <property type="match status" value="1"/>
</dbReference>
<protein>
    <submittedName>
        <fullName evidence="7">L-dopachrome tautomerase yellow-f2-like</fullName>
    </submittedName>
</protein>
<evidence type="ECO:0000256" key="1">
    <source>
        <dbReference type="ARBA" id="ARBA00004613"/>
    </source>
</evidence>
<dbReference type="InterPro" id="IPR011042">
    <property type="entry name" value="6-blade_b-propeller_TolB-like"/>
</dbReference>
<keyword evidence="6" id="KW-1185">Reference proteome</keyword>
<dbReference type="Pfam" id="PF03022">
    <property type="entry name" value="MRJP"/>
    <property type="match status" value="1"/>
</dbReference>
<dbReference type="RefSeq" id="XP_052748092.1">
    <property type="nucleotide sequence ID" value="XM_052892132.1"/>
</dbReference>
<sequence>MSPAFKMNARVFVLLLFSSLTFATNFNKITKVFSWKQISYDIKGVLYLNDTQYERSESSIYFDQELDDSEKYFIQYNNVPIGFEVYGDRVFVTVPRRRHGIPSTLNYVQLGGPSSPTLKPYPNPRWSKLLVSTYRPRVDSCDRLWVVDTGLLEVPDARKQLKPPAIIVFDLKTNKQIFRYNLKDTDLVNERTAGGLTSITVDVDPKSCADAYAYINDLATNGLIVFSMRERDSWRINHSSFNHDAKALNFSVAGNVINWKDGIFSIALSDLNSNGTRTAFYHPLVSTQEFSVDTAFLKDKSKSIEGNVKILGNRGPLTQSGSHVYHNGTRTLLYANVAQDAILCWNVDKELKPENVGIAAQDHKQLVYISDLKVSGDDVWVLVNQIPRFVYSSLNPGENNYFIHRAKIEDLIKGTVCEKK</sequence>
<comment type="subcellular location">
    <subcellularLocation>
        <location evidence="1">Secreted</location>
    </subcellularLocation>
</comment>
<evidence type="ECO:0000313" key="7">
    <source>
        <dbReference type="RefSeq" id="XP_052748092.1"/>
    </source>
</evidence>
<dbReference type="Proteomes" id="UP001652740">
    <property type="component" value="Unplaced"/>
</dbReference>
<accession>A0ABM3M9L1</accession>
<comment type="similarity">
    <text evidence="2">Belongs to the major royal jelly protein family.</text>
</comment>
<name>A0ABM3M9L1_GALME</name>
<gene>
    <name evidence="7" type="primary">LOC113514800</name>
</gene>
<evidence type="ECO:0000256" key="3">
    <source>
        <dbReference type="ARBA" id="ARBA00022525"/>
    </source>
</evidence>
<reference evidence="7" key="1">
    <citation type="submission" date="2025-08" db="UniProtKB">
        <authorList>
            <consortium name="RefSeq"/>
        </authorList>
    </citation>
    <scope>IDENTIFICATION</scope>
    <source>
        <tissue evidence="7">Whole larvae</tissue>
    </source>
</reference>
<dbReference type="GeneID" id="113514800"/>
<evidence type="ECO:0000256" key="2">
    <source>
        <dbReference type="ARBA" id="ARBA00009127"/>
    </source>
</evidence>